<dbReference type="EMBL" id="CAEMXZ010000005">
    <property type="protein sequence ID" value="CAB4322481.1"/>
    <property type="molecule type" value="Genomic_DNA"/>
</dbReference>
<evidence type="ECO:0000313" key="3">
    <source>
        <dbReference type="EMBL" id="CAB4961265.1"/>
    </source>
</evidence>
<proteinExistence type="predicted"/>
<name>A0A6J5YDK3_9ZZZZ</name>
<dbReference type="SUPFAM" id="SSF56112">
    <property type="entry name" value="Protein kinase-like (PK-like)"/>
    <property type="match status" value="1"/>
</dbReference>
<evidence type="ECO:0000313" key="2">
    <source>
        <dbReference type="EMBL" id="CAB4322481.1"/>
    </source>
</evidence>
<evidence type="ECO:0000259" key="1">
    <source>
        <dbReference type="Pfam" id="PF01636"/>
    </source>
</evidence>
<gene>
    <name evidence="2" type="ORF">UFOPK1392_00216</name>
    <name evidence="3" type="ORF">UFOPK3733_02464</name>
</gene>
<dbReference type="InterPro" id="IPR002575">
    <property type="entry name" value="Aminoglycoside_PTrfase"/>
</dbReference>
<dbReference type="InterPro" id="IPR052898">
    <property type="entry name" value="ACAD10-like"/>
</dbReference>
<organism evidence="2">
    <name type="scientific">freshwater metagenome</name>
    <dbReference type="NCBI Taxonomy" id="449393"/>
    <lineage>
        <taxon>unclassified sequences</taxon>
        <taxon>metagenomes</taxon>
        <taxon>ecological metagenomes</taxon>
    </lineage>
</organism>
<dbReference type="Gene3D" id="3.30.200.20">
    <property type="entry name" value="Phosphorylase Kinase, domain 1"/>
    <property type="match status" value="1"/>
</dbReference>
<reference evidence="2" key="1">
    <citation type="submission" date="2020-05" db="EMBL/GenBank/DDBJ databases">
        <authorList>
            <person name="Chiriac C."/>
            <person name="Salcher M."/>
            <person name="Ghai R."/>
            <person name="Kavagutti S V."/>
        </authorList>
    </citation>
    <scope>NUCLEOTIDE SEQUENCE</scope>
</reference>
<dbReference type="AlphaFoldDB" id="A0A6J5YDK3"/>
<dbReference type="Gene3D" id="3.90.1200.10">
    <property type="match status" value="1"/>
</dbReference>
<dbReference type="InterPro" id="IPR011009">
    <property type="entry name" value="Kinase-like_dom_sf"/>
</dbReference>
<dbReference type="PANTHER" id="PTHR47829:SF1">
    <property type="entry name" value="HAD FAMILY PHOSPHATASE"/>
    <property type="match status" value="1"/>
</dbReference>
<dbReference type="InterPro" id="IPR041726">
    <property type="entry name" value="ACAD10_11_N"/>
</dbReference>
<accession>A0A6J5YDK3</accession>
<feature type="domain" description="Aminoglycoside phosphotransferase" evidence="1">
    <location>
        <begin position="32"/>
        <end position="254"/>
    </location>
</feature>
<dbReference type="PANTHER" id="PTHR47829">
    <property type="entry name" value="HYDROLASE, PUTATIVE (AFU_ORTHOLOGUE AFUA_1G12880)-RELATED"/>
    <property type="match status" value="1"/>
</dbReference>
<dbReference type="CDD" id="cd05154">
    <property type="entry name" value="ACAD10_11_N-like"/>
    <property type="match status" value="1"/>
</dbReference>
<dbReference type="Pfam" id="PF01636">
    <property type="entry name" value="APH"/>
    <property type="match status" value="1"/>
</dbReference>
<protein>
    <submittedName>
        <fullName evidence="2">Unannotated protein</fullName>
    </submittedName>
</protein>
<sequence>MEPNVEVAGISAAPITKWMSERVPGLTAPLSFELITGGLSNLTYRLEDAAGGRWVLRRPPLGHVLATAHDMGREHRIISALAPTAVPVAPLVGFCDDLSVNGAPFYVMENVDGIIARDVAAATSMPTAGRQAAGENLINVLGSIHEVDIDAVGLSDLGRRESYVERQLARWHKQWEATKDSEVPVIEELHARLISSVPTQGPATIVHGDYRLDNCILNPDGSIAAVLDWELCTLGDPLADVGLMLVYWTEADDAVSIGLPQGSTVEGFSSRQELLTMYAARTGRDLSDIGYYVALGYWKLACILQGVLVRYRAGAMGTAATDDDPFTSQVAALGEAGMAALQGKIGSRHG</sequence>
<dbReference type="EMBL" id="CAFBNC010000234">
    <property type="protein sequence ID" value="CAB4961265.1"/>
    <property type="molecule type" value="Genomic_DNA"/>
</dbReference>